<comment type="cofactor">
    <cofactor evidence="1">
        <name>Mg(2+)</name>
        <dbReference type="ChEBI" id="CHEBI:18420"/>
    </cofactor>
</comment>
<dbReference type="GO" id="GO:0008841">
    <property type="term" value="F:dihydrofolate synthase activity"/>
    <property type="evidence" value="ECO:0007669"/>
    <property type="project" value="TreeGrafter"/>
</dbReference>
<comment type="caution">
    <text evidence="12">The sequence shown here is derived from an EMBL/GenBank/DDBJ whole genome shotgun (WGS) entry which is preliminary data.</text>
</comment>
<dbReference type="EC" id="6.3.2.17" evidence="3"/>
<dbReference type="STRING" id="574566.I0YVA9"/>
<dbReference type="PIRSF" id="PIRSF001563">
    <property type="entry name" value="Folylpolyglu_synth"/>
    <property type="match status" value="1"/>
</dbReference>
<keyword evidence="7" id="KW-0067">ATP-binding</keyword>
<keyword evidence="5" id="KW-0479">Metal-binding</keyword>
<evidence type="ECO:0000256" key="4">
    <source>
        <dbReference type="ARBA" id="ARBA00022598"/>
    </source>
</evidence>
<dbReference type="InterPro" id="IPR001645">
    <property type="entry name" value="Folylpolyglutamate_synth"/>
</dbReference>
<gene>
    <name evidence="12" type="ORF">COCSUDRAFT_47836</name>
</gene>
<evidence type="ECO:0000259" key="10">
    <source>
        <dbReference type="Pfam" id="PF02875"/>
    </source>
</evidence>
<dbReference type="InterPro" id="IPR036565">
    <property type="entry name" value="Mur-like_cat_sf"/>
</dbReference>
<dbReference type="GO" id="GO:0005737">
    <property type="term" value="C:cytoplasm"/>
    <property type="evidence" value="ECO:0007669"/>
    <property type="project" value="TreeGrafter"/>
</dbReference>
<keyword evidence="6" id="KW-0547">Nucleotide-binding</keyword>
<dbReference type="InterPro" id="IPR013221">
    <property type="entry name" value="Mur_ligase_cen"/>
</dbReference>
<protein>
    <recommendedName>
        <fullName evidence="3">tetrahydrofolate synthase</fullName>
        <ecNumber evidence="3">6.3.2.17</ecNumber>
    </recommendedName>
</protein>
<dbReference type="PANTHER" id="PTHR11136:SF0">
    <property type="entry name" value="DIHYDROFOLATE SYNTHETASE-RELATED"/>
    <property type="match status" value="1"/>
</dbReference>
<dbReference type="Proteomes" id="UP000007264">
    <property type="component" value="Unassembled WGS sequence"/>
</dbReference>
<dbReference type="OrthoDB" id="5212574at2759"/>
<dbReference type="PROSITE" id="PS01011">
    <property type="entry name" value="FOLYLPOLYGLU_SYNT_1"/>
    <property type="match status" value="1"/>
</dbReference>
<dbReference type="InterPro" id="IPR036615">
    <property type="entry name" value="Mur_ligase_C_dom_sf"/>
</dbReference>
<dbReference type="EMBL" id="AGSI01000010">
    <property type="protein sequence ID" value="EIE22328.1"/>
    <property type="molecule type" value="Genomic_DNA"/>
</dbReference>
<dbReference type="RefSeq" id="XP_005646872.1">
    <property type="nucleotide sequence ID" value="XM_005646815.1"/>
</dbReference>
<evidence type="ECO:0000256" key="2">
    <source>
        <dbReference type="ARBA" id="ARBA00008276"/>
    </source>
</evidence>
<dbReference type="eggNOG" id="KOG2525">
    <property type="taxonomic scope" value="Eukaryota"/>
</dbReference>
<name>I0YVA9_COCSC</name>
<evidence type="ECO:0000313" key="12">
    <source>
        <dbReference type="EMBL" id="EIE22328.1"/>
    </source>
</evidence>
<reference evidence="12 13" key="1">
    <citation type="journal article" date="2012" name="Genome Biol.">
        <title>The genome of the polar eukaryotic microalga coccomyxa subellipsoidea reveals traits of cold adaptation.</title>
        <authorList>
            <person name="Blanc G."/>
            <person name="Agarkova I."/>
            <person name="Grimwood J."/>
            <person name="Kuo A."/>
            <person name="Brueggeman A."/>
            <person name="Dunigan D."/>
            <person name="Gurnon J."/>
            <person name="Ladunga I."/>
            <person name="Lindquist E."/>
            <person name="Lucas S."/>
            <person name="Pangilinan J."/>
            <person name="Proschold T."/>
            <person name="Salamov A."/>
            <person name="Schmutz J."/>
            <person name="Weeks D."/>
            <person name="Yamada T."/>
            <person name="Claverie J.M."/>
            <person name="Grigoriev I."/>
            <person name="Van Etten J."/>
            <person name="Lomsadze A."/>
            <person name="Borodovsky M."/>
        </authorList>
    </citation>
    <scope>NUCLEOTIDE SEQUENCE [LARGE SCALE GENOMIC DNA]</scope>
    <source>
        <strain evidence="12 13">C-169</strain>
    </source>
</reference>
<evidence type="ECO:0000256" key="5">
    <source>
        <dbReference type="ARBA" id="ARBA00022723"/>
    </source>
</evidence>
<feature type="domain" description="Mur ligase central" evidence="11">
    <location>
        <begin position="54"/>
        <end position="294"/>
    </location>
</feature>
<dbReference type="GeneID" id="17040314"/>
<dbReference type="InterPro" id="IPR018109">
    <property type="entry name" value="Folylpolyglutamate_synth_CS"/>
</dbReference>
<comment type="similarity">
    <text evidence="2">Belongs to the folylpolyglutamate synthase family.</text>
</comment>
<comment type="catalytic activity">
    <reaction evidence="9">
        <text>(6S)-5,6,7,8-tetrahydrofolyl-(gamma-L-Glu)(n) + L-glutamate + ATP = (6S)-5,6,7,8-tetrahydrofolyl-(gamma-L-Glu)(n+1) + ADP + phosphate + H(+)</text>
        <dbReference type="Rhea" id="RHEA:10580"/>
        <dbReference type="Rhea" id="RHEA-COMP:14738"/>
        <dbReference type="Rhea" id="RHEA-COMP:14740"/>
        <dbReference type="ChEBI" id="CHEBI:15378"/>
        <dbReference type="ChEBI" id="CHEBI:29985"/>
        <dbReference type="ChEBI" id="CHEBI:30616"/>
        <dbReference type="ChEBI" id="CHEBI:43474"/>
        <dbReference type="ChEBI" id="CHEBI:141005"/>
        <dbReference type="ChEBI" id="CHEBI:456216"/>
        <dbReference type="EC" id="6.3.2.17"/>
    </reaction>
</comment>
<organism evidence="12 13">
    <name type="scientific">Coccomyxa subellipsoidea (strain C-169)</name>
    <name type="common">Green microalga</name>
    <dbReference type="NCBI Taxonomy" id="574566"/>
    <lineage>
        <taxon>Eukaryota</taxon>
        <taxon>Viridiplantae</taxon>
        <taxon>Chlorophyta</taxon>
        <taxon>core chlorophytes</taxon>
        <taxon>Trebouxiophyceae</taxon>
        <taxon>Trebouxiophyceae incertae sedis</taxon>
        <taxon>Coccomyxaceae</taxon>
        <taxon>Coccomyxa</taxon>
        <taxon>Coccomyxa subellipsoidea</taxon>
    </lineage>
</organism>
<evidence type="ECO:0000256" key="3">
    <source>
        <dbReference type="ARBA" id="ARBA00013025"/>
    </source>
</evidence>
<dbReference type="KEGG" id="csl:COCSUDRAFT_47836"/>
<evidence type="ECO:0000256" key="1">
    <source>
        <dbReference type="ARBA" id="ARBA00001946"/>
    </source>
</evidence>
<keyword evidence="8" id="KW-0460">Magnesium</keyword>
<evidence type="ECO:0000313" key="13">
    <source>
        <dbReference type="Proteomes" id="UP000007264"/>
    </source>
</evidence>
<feature type="domain" description="Mur ligase C-terminal" evidence="10">
    <location>
        <begin position="321"/>
        <end position="465"/>
    </location>
</feature>
<dbReference type="Gene3D" id="3.40.1190.10">
    <property type="entry name" value="Mur-like, catalytic domain"/>
    <property type="match status" value="1"/>
</dbReference>
<keyword evidence="13" id="KW-1185">Reference proteome</keyword>
<evidence type="ECO:0000256" key="6">
    <source>
        <dbReference type="ARBA" id="ARBA00022741"/>
    </source>
</evidence>
<dbReference type="FunFam" id="3.40.1190.10:FF:000011">
    <property type="entry name" value="Folylpolyglutamate synthase/dihydrofolate synthase"/>
    <property type="match status" value="1"/>
</dbReference>
<dbReference type="Pfam" id="PF08245">
    <property type="entry name" value="Mur_ligase_M"/>
    <property type="match status" value="1"/>
</dbReference>
<dbReference type="SUPFAM" id="SSF53244">
    <property type="entry name" value="MurD-like peptide ligases, peptide-binding domain"/>
    <property type="match status" value="1"/>
</dbReference>
<dbReference type="Gene3D" id="3.90.190.20">
    <property type="entry name" value="Mur ligase, C-terminal domain"/>
    <property type="match status" value="1"/>
</dbReference>
<evidence type="ECO:0000256" key="8">
    <source>
        <dbReference type="ARBA" id="ARBA00022842"/>
    </source>
</evidence>
<sequence length="480" mass="50827">MGGEDFLQSFINHEKKGVPAGAGKDDKGGFDMGRMHRLLHAIGDPHHELKVVHVAGTKGKGSTTAMLASVLQAAQYSVGTYTSPHVTTLRERISIDGKAISEASFDGLISKLEAGLVRARDEEGSALSHFEVMTALAFKYFQNQQVDIAIVEAGLGGARDATNVFSSDTLKLAIITAIGLEHQKALGDSIQEIASAKAGIMKQGRPVVIARQPEAEALQELQRAAAEKECEIVQASDVVNLVFKGLDDVEGQRRQRASMSFSAEISGELTDAQVDLQLMGSHQLDNAATAVAAARCLQQDGFPDISADSIVKGLSAATLPGRFQVVRLPSTSEQEPPWLVLDGAHTPASAGALVKTLAQVFPDQPLAFVVGMADDKDHRGFLAQLREAGPKAVVFTSVPIAGAQQRSAAPGMLAANWQAVGMQLRRPQRCRELIKASLASAVEAARRELMATRQQGAGVVCVCGSLHAVSEALCTLPFEG</sequence>
<dbReference type="Pfam" id="PF02875">
    <property type="entry name" value="Mur_ligase_C"/>
    <property type="match status" value="1"/>
</dbReference>
<dbReference type="GO" id="GO:0046872">
    <property type="term" value="F:metal ion binding"/>
    <property type="evidence" value="ECO:0007669"/>
    <property type="project" value="UniProtKB-KW"/>
</dbReference>
<proteinExistence type="inferred from homology"/>
<keyword evidence="4" id="KW-0436">Ligase</keyword>
<dbReference type="InterPro" id="IPR004101">
    <property type="entry name" value="Mur_ligase_C"/>
</dbReference>
<dbReference type="SUPFAM" id="SSF53623">
    <property type="entry name" value="MurD-like peptide ligases, catalytic domain"/>
    <property type="match status" value="1"/>
</dbReference>
<dbReference type="PANTHER" id="PTHR11136">
    <property type="entry name" value="FOLYLPOLYGLUTAMATE SYNTHASE-RELATED"/>
    <property type="match status" value="1"/>
</dbReference>
<evidence type="ECO:0000256" key="7">
    <source>
        <dbReference type="ARBA" id="ARBA00022840"/>
    </source>
</evidence>
<dbReference type="NCBIfam" id="TIGR01499">
    <property type="entry name" value="folC"/>
    <property type="match status" value="1"/>
</dbReference>
<evidence type="ECO:0000259" key="11">
    <source>
        <dbReference type="Pfam" id="PF08245"/>
    </source>
</evidence>
<dbReference type="GO" id="GO:0005524">
    <property type="term" value="F:ATP binding"/>
    <property type="evidence" value="ECO:0007669"/>
    <property type="project" value="UniProtKB-KW"/>
</dbReference>
<evidence type="ECO:0000256" key="9">
    <source>
        <dbReference type="ARBA" id="ARBA00047493"/>
    </source>
</evidence>
<dbReference type="AlphaFoldDB" id="I0YVA9"/>
<accession>I0YVA9</accession>
<dbReference type="GO" id="GO:0004326">
    <property type="term" value="F:tetrahydrofolylpolyglutamate synthase activity"/>
    <property type="evidence" value="ECO:0007669"/>
    <property type="project" value="UniProtKB-EC"/>
</dbReference>